<protein>
    <submittedName>
        <fullName evidence="1">Uncharacterized protein</fullName>
    </submittedName>
</protein>
<evidence type="ECO:0000313" key="1">
    <source>
        <dbReference type="EMBL" id="MPM23525.1"/>
    </source>
</evidence>
<accession>A0A644Y4N8</accession>
<proteinExistence type="predicted"/>
<organism evidence="1">
    <name type="scientific">bioreactor metagenome</name>
    <dbReference type="NCBI Taxonomy" id="1076179"/>
    <lineage>
        <taxon>unclassified sequences</taxon>
        <taxon>metagenomes</taxon>
        <taxon>ecological metagenomes</taxon>
    </lineage>
</organism>
<gene>
    <name evidence="1" type="ORF">SDC9_69999</name>
</gene>
<name>A0A644Y4N8_9ZZZZ</name>
<dbReference type="AlphaFoldDB" id="A0A644Y4N8"/>
<dbReference type="EMBL" id="VSSQ01004051">
    <property type="protein sequence ID" value="MPM23525.1"/>
    <property type="molecule type" value="Genomic_DNA"/>
</dbReference>
<sequence length="107" mass="12737">MSGEYADRERQEAGDCAGQFFADDVTRHRRSRQKLLEVAARHIVHKRAGVRKRRENWCGEEDSVARERFERDGLMREQRRGRLVHHVDRQHIRKCAEQHAKHRAKNA</sequence>
<reference evidence="1" key="1">
    <citation type="submission" date="2019-08" db="EMBL/GenBank/DDBJ databases">
        <authorList>
            <person name="Kucharzyk K."/>
            <person name="Murdoch R.W."/>
            <person name="Higgins S."/>
            <person name="Loffler F."/>
        </authorList>
    </citation>
    <scope>NUCLEOTIDE SEQUENCE</scope>
</reference>
<comment type="caution">
    <text evidence="1">The sequence shown here is derived from an EMBL/GenBank/DDBJ whole genome shotgun (WGS) entry which is preliminary data.</text>
</comment>